<dbReference type="GeneID" id="84782192"/>
<dbReference type="PATRIC" id="fig|1423773.3.peg.133"/>
<accession>A0A0R1JRR0</accession>
<evidence type="ECO:0000313" key="1">
    <source>
        <dbReference type="EMBL" id="KRK73755.1"/>
    </source>
</evidence>
<proteinExistence type="predicted"/>
<name>A0A0R1JRR0_9LACO</name>
<organism evidence="1 2">
    <name type="scientific">Levilactobacillus namurensis DSM 19117</name>
    <dbReference type="NCBI Taxonomy" id="1423773"/>
    <lineage>
        <taxon>Bacteria</taxon>
        <taxon>Bacillati</taxon>
        <taxon>Bacillota</taxon>
        <taxon>Bacilli</taxon>
        <taxon>Lactobacillales</taxon>
        <taxon>Lactobacillaceae</taxon>
        <taxon>Levilactobacillus</taxon>
    </lineage>
</organism>
<dbReference type="AlphaFoldDB" id="A0A0R1JRR0"/>
<sequence length="215" mass="25317">MQTRFEFDRMTTEPSIVSSEKHGAIPVTATENLQIPQLPAFTAHQRALLDQFFELNQRYKDSLHQAEESLTMSLTTYRQNRMCYGDITDVACFRREFFETVHVILSSSVTIGYEMAFHDQTTHRKRSWDLDALLRVKPDQVANGDLVETISYPQAKLRLRRHYVVQNQHLYWRTNQVTHHQQVVPWTEGLMLLQKFLEPHSIWLAHHFLSVQAYT</sequence>
<dbReference type="EMBL" id="AZDT01000053">
    <property type="protein sequence ID" value="KRK73755.1"/>
    <property type="molecule type" value="Genomic_DNA"/>
</dbReference>
<keyword evidence="2" id="KW-1185">Reference proteome</keyword>
<gene>
    <name evidence="1" type="ORF">FD30_GL000131</name>
</gene>
<evidence type="ECO:0000313" key="2">
    <source>
        <dbReference type="Proteomes" id="UP000051162"/>
    </source>
</evidence>
<comment type="caution">
    <text evidence="1">The sequence shown here is derived from an EMBL/GenBank/DDBJ whole genome shotgun (WGS) entry which is preliminary data.</text>
</comment>
<dbReference type="Proteomes" id="UP000051162">
    <property type="component" value="Unassembled WGS sequence"/>
</dbReference>
<dbReference type="RefSeq" id="WP_056944526.1">
    <property type="nucleotide sequence ID" value="NZ_AZDT01000053.1"/>
</dbReference>
<reference evidence="1 2" key="1">
    <citation type="journal article" date="2015" name="Genome Announc.">
        <title>Expanding the biotechnology potential of lactobacilli through comparative genomics of 213 strains and associated genera.</title>
        <authorList>
            <person name="Sun Z."/>
            <person name="Harris H.M."/>
            <person name="McCann A."/>
            <person name="Guo C."/>
            <person name="Argimon S."/>
            <person name="Zhang W."/>
            <person name="Yang X."/>
            <person name="Jeffery I.B."/>
            <person name="Cooney J.C."/>
            <person name="Kagawa T.F."/>
            <person name="Liu W."/>
            <person name="Song Y."/>
            <person name="Salvetti E."/>
            <person name="Wrobel A."/>
            <person name="Rasinkangas P."/>
            <person name="Parkhill J."/>
            <person name="Rea M.C."/>
            <person name="O'Sullivan O."/>
            <person name="Ritari J."/>
            <person name="Douillard F.P."/>
            <person name="Paul Ross R."/>
            <person name="Yang R."/>
            <person name="Briner A.E."/>
            <person name="Felis G.E."/>
            <person name="de Vos W.M."/>
            <person name="Barrangou R."/>
            <person name="Klaenhammer T.R."/>
            <person name="Caufield P.W."/>
            <person name="Cui Y."/>
            <person name="Zhang H."/>
            <person name="O'Toole P.W."/>
        </authorList>
    </citation>
    <scope>NUCLEOTIDE SEQUENCE [LARGE SCALE GENOMIC DNA]</scope>
    <source>
        <strain evidence="1 2">DSM 19117</strain>
    </source>
</reference>
<protein>
    <submittedName>
        <fullName evidence="1">Uncharacterized protein</fullName>
    </submittedName>
</protein>